<proteinExistence type="predicted"/>
<evidence type="ECO:0000313" key="3">
    <source>
        <dbReference type="Proteomes" id="UP000254701"/>
    </source>
</evidence>
<feature type="transmembrane region" description="Helical" evidence="1">
    <location>
        <begin position="39"/>
        <end position="58"/>
    </location>
</feature>
<dbReference type="PANTHER" id="PTHR38442:SF1">
    <property type="entry name" value="INNER MEMBRANE PROTEIN"/>
    <property type="match status" value="1"/>
</dbReference>
<evidence type="ECO:0000256" key="1">
    <source>
        <dbReference type="SAM" id="Phobius"/>
    </source>
</evidence>
<reference evidence="2 3" key="1">
    <citation type="submission" date="2018-06" db="EMBL/GenBank/DDBJ databases">
        <authorList>
            <consortium name="Pathogen Informatics"/>
            <person name="Doyle S."/>
        </authorList>
    </citation>
    <scope>NUCLEOTIDE SEQUENCE [LARGE SCALE GENOMIC DNA]</scope>
    <source>
        <strain evidence="2 3">NCTC10684</strain>
    </source>
</reference>
<gene>
    <name evidence="2" type="ORF">NCTC10684_02810</name>
</gene>
<sequence length="441" mass="48867">MSKDGPGMVAANGNAMPTALRALSADEATKLSALRRTKFIATGALVVCVAIFAIAKSLQGRWPWLGFVAAFAEAATIGGLADWYAVVALFKRPLGLPIPHTAIIPSNQNRIADNLGRFIEANFLAPEPVRQKLKDVDFAALVADWLSDRQRAEGLSVFVGRLVPQMLQAIEGSGLREFATRRMLDRIGKVEVAPLAAELLTAFTEDRRHQRLLDEFTKIIGNFLSDEQALAVLREKIREELPSVFNLFRADAYLLKRIVASAATLLEDVRGDPDHPLRAEFDQFVHGFIDQLRHSPDYAKRAEQLKRNFLARPELRGLAQDVWKSMRGFIEQDVASPQSMTRKHLTSLFVEVGQNLARDPHIRADMNAGFVVALASFVESQKSGVSGFISEQVKRWDLGQLTRLIEINIGRDLQYIRFNGMLIGGLAGLALYSVELLVLAN</sequence>
<keyword evidence="1" id="KW-1133">Transmembrane helix</keyword>
<protein>
    <submittedName>
        <fullName evidence="2">Predicted membrane protein</fullName>
    </submittedName>
</protein>
<organism evidence="2 3">
    <name type="scientific">Aminobacter aminovorans</name>
    <name type="common">Chelatobacter heintzii</name>
    <dbReference type="NCBI Taxonomy" id="83263"/>
    <lineage>
        <taxon>Bacteria</taxon>
        <taxon>Pseudomonadati</taxon>
        <taxon>Pseudomonadota</taxon>
        <taxon>Alphaproteobacteria</taxon>
        <taxon>Hyphomicrobiales</taxon>
        <taxon>Phyllobacteriaceae</taxon>
        <taxon>Aminobacter</taxon>
    </lineage>
</organism>
<evidence type="ECO:0000313" key="2">
    <source>
        <dbReference type="EMBL" id="SUU89569.1"/>
    </source>
</evidence>
<dbReference type="Pfam" id="PF04286">
    <property type="entry name" value="DUF445"/>
    <property type="match status" value="1"/>
</dbReference>
<dbReference type="PANTHER" id="PTHR38442">
    <property type="entry name" value="INNER MEMBRANE PROTEIN-RELATED"/>
    <property type="match status" value="1"/>
</dbReference>
<dbReference type="Proteomes" id="UP000254701">
    <property type="component" value="Unassembled WGS sequence"/>
</dbReference>
<keyword evidence="1" id="KW-0812">Transmembrane</keyword>
<dbReference type="InterPro" id="IPR007383">
    <property type="entry name" value="DUF445"/>
</dbReference>
<feature type="transmembrane region" description="Helical" evidence="1">
    <location>
        <begin position="64"/>
        <end position="90"/>
    </location>
</feature>
<dbReference type="EMBL" id="UFSM01000001">
    <property type="protein sequence ID" value="SUU89569.1"/>
    <property type="molecule type" value="Genomic_DNA"/>
</dbReference>
<dbReference type="AlphaFoldDB" id="A0A380WKL5"/>
<feature type="transmembrane region" description="Helical" evidence="1">
    <location>
        <begin position="421"/>
        <end position="440"/>
    </location>
</feature>
<dbReference type="GO" id="GO:0005886">
    <property type="term" value="C:plasma membrane"/>
    <property type="evidence" value="ECO:0007669"/>
    <property type="project" value="TreeGrafter"/>
</dbReference>
<keyword evidence="1" id="KW-0472">Membrane</keyword>
<name>A0A380WKL5_AMIAI</name>
<accession>A0A380WKL5</accession>